<organism evidence="1 2">
    <name type="scientific">Aedes aegypti</name>
    <name type="common">Yellowfever mosquito</name>
    <name type="synonym">Culex aegypti</name>
    <dbReference type="NCBI Taxonomy" id="7159"/>
    <lineage>
        <taxon>Eukaryota</taxon>
        <taxon>Metazoa</taxon>
        <taxon>Ecdysozoa</taxon>
        <taxon>Arthropoda</taxon>
        <taxon>Hexapoda</taxon>
        <taxon>Insecta</taxon>
        <taxon>Pterygota</taxon>
        <taxon>Neoptera</taxon>
        <taxon>Endopterygota</taxon>
        <taxon>Diptera</taxon>
        <taxon>Nematocera</taxon>
        <taxon>Culicoidea</taxon>
        <taxon>Culicidae</taxon>
        <taxon>Culicinae</taxon>
        <taxon>Aedini</taxon>
        <taxon>Aedes</taxon>
        <taxon>Stegomyia</taxon>
    </lineage>
</organism>
<dbReference type="AlphaFoldDB" id="Q16MR8"/>
<reference evidence="1" key="1">
    <citation type="submission" date="2005-10" db="EMBL/GenBank/DDBJ databases">
        <authorList>
            <person name="Loftus B.J."/>
            <person name="Nene V.M."/>
            <person name="Hannick L.I."/>
            <person name="Bidwell S."/>
            <person name="Haas B."/>
            <person name="Amedeo P."/>
            <person name="Orvis J."/>
            <person name="Wortman J.R."/>
            <person name="White O.R."/>
            <person name="Salzberg S."/>
            <person name="Shumway M."/>
            <person name="Koo H."/>
            <person name="Zhao Y."/>
            <person name="Holmes M."/>
            <person name="Miller J."/>
            <person name="Schatz M."/>
            <person name="Pop M."/>
            <person name="Pai G."/>
            <person name="Utterback T."/>
            <person name="Rogers Y.-H."/>
            <person name="Kravitz S."/>
            <person name="Fraser C.M."/>
        </authorList>
    </citation>
    <scope>NUCLEOTIDE SEQUENCE</scope>
    <source>
        <strain evidence="1">Liverpool</strain>
    </source>
</reference>
<name>Q16MR8_AEDAE</name>
<dbReference type="HOGENOM" id="CLU_049090_0_0_1"/>
<dbReference type="EMBL" id="CH477851">
    <property type="protein sequence ID" value="EAT35640.1"/>
    <property type="molecule type" value="Genomic_DNA"/>
</dbReference>
<protein>
    <submittedName>
        <fullName evidence="1">AAEL012210-PA</fullName>
    </submittedName>
</protein>
<evidence type="ECO:0000313" key="1">
    <source>
        <dbReference type="EMBL" id="EAT35640.1"/>
    </source>
</evidence>
<gene>
    <name evidence="1" type="ORF">AaeL_AAEL012210</name>
</gene>
<proteinExistence type="predicted"/>
<sequence>MDIYSSVIGARTTRRASFRGLSEKNHQKAPFEGAFVFPLFPQFRRLARLDCRPFILSALVTVPCTGAALYKCVQRIL</sequence>
<reference evidence="1" key="3">
    <citation type="submission" date="2012-09" db="EMBL/GenBank/DDBJ databases">
        <authorList>
            <consortium name="VectorBase"/>
        </authorList>
    </citation>
    <scope>NUCLEOTIDE SEQUENCE</scope>
    <source>
        <strain evidence="1">Liverpool</strain>
    </source>
</reference>
<accession>Q16MR8</accession>
<dbReference type="PaxDb" id="7159-AAEL012210-PA"/>
<dbReference type="Proteomes" id="UP000682892">
    <property type="component" value="Unassembled WGS sequence"/>
</dbReference>
<reference evidence="1" key="2">
    <citation type="journal article" date="2007" name="Science">
        <title>Genome sequence of Aedes aegypti, a major arbovirus vector.</title>
        <authorList>
            <person name="Nene V."/>
            <person name="Wortman J.R."/>
            <person name="Lawson D."/>
            <person name="Haas B."/>
            <person name="Kodira C."/>
            <person name="Tu Z.J."/>
            <person name="Loftus B."/>
            <person name="Xi Z."/>
            <person name="Megy K."/>
            <person name="Grabherr M."/>
            <person name="Ren Q."/>
            <person name="Zdobnov E.M."/>
            <person name="Lobo N.F."/>
            <person name="Campbell K.S."/>
            <person name="Brown S.E."/>
            <person name="Bonaldo M.F."/>
            <person name="Zhu J."/>
            <person name="Sinkins S.P."/>
            <person name="Hogenkamp D.G."/>
            <person name="Amedeo P."/>
            <person name="Arensburger P."/>
            <person name="Atkinson P.W."/>
            <person name="Bidwell S."/>
            <person name="Biedler J."/>
            <person name="Birney E."/>
            <person name="Bruggner R.V."/>
            <person name="Costas J."/>
            <person name="Coy M.R."/>
            <person name="Crabtree J."/>
            <person name="Crawford M."/>
            <person name="Debruyn B."/>
            <person name="Decaprio D."/>
            <person name="Eiglmeier K."/>
            <person name="Eisenstadt E."/>
            <person name="El-Dorry H."/>
            <person name="Gelbart W.M."/>
            <person name="Gomes S.L."/>
            <person name="Hammond M."/>
            <person name="Hannick L.I."/>
            <person name="Hogan J.R."/>
            <person name="Holmes M.H."/>
            <person name="Jaffe D."/>
            <person name="Johnston J.S."/>
            <person name="Kennedy R.C."/>
            <person name="Koo H."/>
            <person name="Kravitz S."/>
            <person name="Kriventseva E.V."/>
            <person name="Kulp D."/>
            <person name="Labutti K."/>
            <person name="Lee E."/>
            <person name="Li S."/>
            <person name="Lovin D.D."/>
            <person name="Mao C."/>
            <person name="Mauceli E."/>
            <person name="Menck C.F."/>
            <person name="Miller J.R."/>
            <person name="Montgomery P."/>
            <person name="Mori A."/>
            <person name="Nascimento A.L."/>
            <person name="Naveira H.F."/>
            <person name="Nusbaum C."/>
            <person name="O'leary S."/>
            <person name="Orvis J."/>
            <person name="Pertea M."/>
            <person name="Quesneville H."/>
            <person name="Reidenbach K.R."/>
            <person name="Rogers Y.H."/>
            <person name="Roth C.W."/>
            <person name="Schneider J.R."/>
            <person name="Schatz M."/>
            <person name="Shumway M."/>
            <person name="Stanke M."/>
            <person name="Stinson E.O."/>
            <person name="Tubio J.M."/>
            <person name="Vanzee J.P."/>
            <person name="Verjovski-Almeida S."/>
            <person name="Werner D."/>
            <person name="White O."/>
            <person name="Wyder S."/>
            <person name="Zeng Q."/>
            <person name="Zhao Q."/>
            <person name="Zhao Y."/>
            <person name="Hill C.A."/>
            <person name="Raikhel A.S."/>
            <person name="Soares M.B."/>
            <person name="Knudson D.L."/>
            <person name="Lee N.H."/>
            <person name="Galagan J."/>
            <person name="Salzberg S.L."/>
            <person name="Paulsen I.T."/>
            <person name="Dimopoulos G."/>
            <person name="Collins F.H."/>
            <person name="Birren B."/>
            <person name="Fraser-Liggett C.M."/>
            <person name="Severson D.W."/>
        </authorList>
    </citation>
    <scope>NUCLEOTIDE SEQUENCE [LARGE SCALE GENOMIC DNA]</scope>
    <source>
        <strain evidence="1">Liverpool</strain>
    </source>
</reference>
<evidence type="ECO:0000313" key="2">
    <source>
        <dbReference type="Proteomes" id="UP000682892"/>
    </source>
</evidence>